<dbReference type="Pfam" id="PF06223">
    <property type="entry name" value="Phage_tail_T"/>
    <property type="match status" value="1"/>
</dbReference>
<sequence length="129" mass="14592">MGLGKTLAELESMTAEELTGWYAFYQLEPWGCLVEDHRTELGLNLLFNINAKKGSKAPRFIERDPQRHQTIDPTPEELDENIKDFFMGKTVRLEADEVIGEEVVEVATLPAPGKTPRKPRTPKKAKPTK</sequence>
<accession>A0A1H7Y5H4</accession>
<evidence type="ECO:0000259" key="2">
    <source>
        <dbReference type="Pfam" id="PF06223"/>
    </source>
</evidence>
<feature type="domain" description="Minor tail T" evidence="2">
    <location>
        <begin position="14"/>
        <end position="88"/>
    </location>
</feature>
<feature type="compositionally biased region" description="Basic residues" evidence="1">
    <location>
        <begin position="115"/>
        <end position="129"/>
    </location>
</feature>
<protein>
    <recommendedName>
        <fullName evidence="2">Minor tail T domain-containing protein</fullName>
    </recommendedName>
</protein>
<evidence type="ECO:0000256" key="1">
    <source>
        <dbReference type="SAM" id="MobiDB-lite"/>
    </source>
</evidence>
<evidence type="ECO:0000313" key="4">
    <source>
        <dbReference type="Proteomes" id="UP000199206"/>
    </source>
</evidence>
<evidence type="ECO:0000313" key="3">
    <source>
        <dbReference type="EMBL" id="SEM40568.1"/>
    </source>
</evidence>
<organism evidence="3 4">
    <name type="scientific">Sphingomonas gellani</name>
    <dbReference type="NCBI Taxonomy" id="1166340"/>
    <lineage>
        <taxon>Bacteria</taxon>
        <taxon>Pseudomonadati</taxon>
        <taxon>Pseudomonadota</taxon>
        <taxon>Alphaproteobacteria</taxon>
        <taxon>Sphingomonadales</taxon>
        <taxon>Sphingomonadaceae</taxon>
        <taxon>Sphingomonas</taxon>
    </lineage>
</organism>
<gene>
    <name evidence="3" type="ORF">SAMN05192583_0073</name>
</gene>
<feature type="region of interest" description="Disordered" evidence="1">
    <location>
        <begin position="109"/>
        <end position="129"/>
    </location>
</feature>
<keyword evidence="4" id="KW-1185">Reference proteome</keyword>
<dbReference type="RefSeq" id="WP_093663512.1">
    <property type="nucleotide sequence ID" value="NZ_FOCF01000001.1"/>
</dbReference>
<dbReference type="EMBL" id="FOCF01000001">
    <property type="protein sequence ID" value="SEM40568.1"/>
    <property type="molecule type" value="Genomic_DNA"/>
</dbReference>
<dbReference type="AlphaFoldDB" id="A0A1H7Y5H4"/>
<reference evidence="4" key="1">
    <citation type="submission" date="2016-10" db="EMBL/GenBank/DDBJ databases">
        <authorList>
            <person name="Varghese N."/>
            <person name="Submissions S."/>
        </authorList>
    </citation>
    <scope>NUCLEOTIDE SEQUENCE [LARGE SCALE GENOMIC DNA]</scope>
    <source>
        <strain evidence="4">S6-262</strain>
    </source>
</reference>
<dbReference type="Proteomes" id="UP000199206">
    <property type="component" value="Unassembled WGS sequence"/>
</dbReference>
<dbReference type="InterPro" id="IPR009350">
    <property type="entry name" value="Phage_tail_T"/>
</dbReference>
<name>A0A1H7Y5H4_9SPHN</name>
<dbReference type="STRING" id="1166340.SAMN05192583_0073"/>
<proteinExistence type="predicted"/>